<organism evidence="15 16">
    <name type="scientific">Rhodnius prolixus</name>
    <name type="common">Triatomid bug</name>
    <dbReference type="NCBI Taxonomy" id="13249"/>
    <lineage>
        <taxon>Eukaryota</taxon>
        <taxon>Metazoa</taxon>
        <taxon>Ecdysozoa</taxon>
        <taxon>Arthropoda</taxon>
        <taxon>Hexapoda</taxon>
        <taxon>Insecta</taxon>
        <taxon>Pterygota</taxon>
        <taxon>Neoptera</taxon>
        <taxon>Paraneoptera</taxon>
        <taxon>Hemiptera</taxon>
        <taxon>Heteroptera</taxon>
        <taxon>Panheteroptera</taxon>
        <taxon>Cimicomorpha</taxon>
        <taxon>Reduviidae</taxon>
        <taxon>Triatominae</taxon>
        <taxon>Rhodnius</taxon>
    </lineage>
</organism>
<accession>T1I1V9</accession>
<dbReference type="eggNOG" id="KOG1721">
    <property type="taxonomic scope" value="Eukaryota"/>
</dbReference>
<protein>
    <recommendedName>
        <fullName evidence="14">C2H2-type domain-containing protein</fullName>
    </recommendedName>
</protein>
<dbReference type="GO" id="GO:0000981">
    <property type="term" value="F:DNA-binding transcription factor activity, RNA polymerase II-specific"/>
    <property type="evidence" value="ECO:0007669"/>
    <property type="project" value="TreeGrafter"/>
</dbReference>
<evidence type="ECO:0000256" key="7">
    <source>
        <dbReference type="ARBA" id="ARBA00022771"/>
    </source>
</evidence>
<sequence>MASHLTSYNAVKWVTSKSPRYPGFNLKKSNQNPEQMEIKDASDNEEMGVAESPPQSPLPQSDSDGSISGGESSPHGQPAPIKCRWKMCEEWFTQLESLASHVTHVHAVSGKGGLFYCGWEGCTRGDRGFNARYKMLVHVRTHTNEKPHQCFQCEKSFSRAENLKIHARSHTGERPYVCPVPGCGKAYSNSSDRFKHTRTHSVDKPYMCKVPGCPKRYTDPSSLRKHVKTFRHFPTTLILSPNSQGFATAERDKEQEQTENKRLLIEEEEAMMTKPFVNNVKLEDVPETPYLQYTSTPSQQPLPAEPAPYPSMWPGVIHWWFCTEAQETPLDLTCPIKVHNKT</sequence>
<dbReference type="InParanoid" id="T1I1V9"/>
<dbReference type="Gene3D" id="3.30.160.60">
    <property type="entry name" value="Classic Zinc Finger"/>
    <property type="match status" value="4"/>
</dbReference>
<dbReference type="InterPro" id="IPR036236">
    <property type="entry name" value="Znf_C2H2_sf"/>
</dbReference>
<dbReference type="InterPro" id="IPR056436">
    <property type="entry name" value="Znf-C2H2_ZIC1-5/GLI1-3-like"/>
</dbReference>
<evidence type="ECO:0000256" key="5">
    <source>
        <dbReference type="ARBA" id="ARBA00022723"/>
    </source>
</evidence>
<dbReference type="SMART" id="SM00355">
    <property type="entry name" value="ZnF_C2H2"/>
    <property type="match status" value="5"/>
</dbReference>
<evidence type="ECO:0000256" key="12">
    <source>
        <dbReference type="ARBA" id="ARBA00023242"/>
    </source>
</evidence>
<evidence type="ECO:0000313" key="15">
    <source>
        <dbReference type="EnsemblMetazoa" id="RPRC010279-PA"/>
    </source>
</evidence>
<evidence type="ECO:0000256" key="3">
    <source>
        <dbReference type="ARBA" id="ARBA00022473"/>
    </source>
</evidence>
<keyword evidence="5" id="KW-0479">Metal-binding</keyword>
<name>T1I1V9_RHOPR</name>
<keyword evidence="10" id="KW-0238">DNA-binding</keyword>
<dbReference type="FunFam" id="3.30.160.60:FF:000357">
    <property type="entry name" value="GLIS family zinc finger 2"/>
    <property type="match status" value="1"/>
</dbReference>
<feature type="compositionally biased region" description="Low complexity" evidence="13">
    <location>
        <begin position="58"/>
        <end position="73"/>
    </location>
</feature>
<dbReference type="GO" id="GO:0008270">
    <property type="term" value="F:zinc ion binding"/>
    <property type="evidence" value="ECO:0007669"/>
    <property type="project" value="UniProtKB-KW"/>
</dbReference>
<dbReference type="Pfam" id="PF00096">
    <property type="entry name" value="zf-C2H2"/>
    <property type="match status" value="3"/>
</dbReference>
<keyword evidence="9" id="KW-0805">Transcription regulation</keyword>
<evidence type="ECO:0000256" key="1">
    <source>
        <dbReference type="ARBA" id="ARBA00004123"/>
    </source>
</evidence>
<dbReference type="FunFam" id="3.30.160.60:FF:000310">
    <property type="entry name" value="GLIS family zinc finger 2"/>
    <property type="match status" value="1"/>
</dbReference>
<evidence type="ECO:0000256" key="11">
    <source>
        <dbReference type="ARBA" id="ARBA00023163"/>
    </source>
</evidence>
<evidence type="ECO:0000256" key="9">
    <source>
        <dbReference type="ARBA" id="ARBA00023015"/>
    </source>
</evidence>
<keyword evidence="3" id="KW-0217">Developmental protein</keyword>
<keyword evidence="6" id="KW-0677">Repeat</keyword>
<dbReference type="Proteomes" id="UP000015103">
    <property type="component" value="Unassembled WGS sequence"/>
</dbReference>
<evidence type="ECO:0000256" key="6">
    <source>
        <dbReference type="ARBA" id="ARBA00022737"/>
    </source>
</evidence>
<dbReference type="AlphaFoldDB" id="T1I1V9"/>
<evidence type="ECO:0000256" key="8">
    <source>
        <dbReference type="ARBA" id="ARBA00022833"/>
    </source>
</evidence>
<keyword evidence="16" id="KW-1185">Reference proteome</keyword>
<dbReference type="Pfam" id="PF23561">
    <property type="entry name" value="zf-C2H2_15"/>
    <property type="match status" value="1"/>
</dbReference>
<evidence type="ECO:0000313" key="16">
    <source>
        <dbReference type="Proteomes" id="UP000015103"/>
    </source>
</evidence>
<dbReference type="EMBL" id="ACPB03005171">
    <property type="status" value="NOT_ANNOTATED_CDS"/>
    <property type="molecule type" value="Genomic_DNA"/>
</dbReference>
<dbReference type="GO" id="GO:0000978">
    <property type="term" value="F:RNA polymerase II cis-regulatory region sequence-specific DNA binding"/>
    <property type="evidence" value="ECO:0007669"/>
    <property type="project" value="TreeGrafter"/>
</dbReference>
<dbReference type="InterPro" id="IPR013087">
    <property type="entry name" value="Znf_C2H2_type"/>
</dbReference>
<reference evidence="15" key="1">
    <citation type="submission" date="2015-05" db="UniProtKB">
        <authorList>
            <consortium name="EnsemblMetazoa"/>
        </authorList>
    </citation>
    <scope>IDENTIFICATION</scope>
</reference>
<evidence type="ECO:0000256" key="4">
    <source>
        <dbReference type="ARBA" id="ARBA00022491"/>
    </source>
</evidence>
<dbReference type="OMA" id="CEEWFTQ"/>
<keyword evidence="4" id="KW-0678">Repressor</keyword>
<dbReference type="FunFam" id="3.30.160.60:FF:000019">
    <property type="entry name" value="GLI family zinc finger 3"/>
    <property type="match status" value="1"/>
</dbReference>
<dbReference type="HOGENOM" id="CLU_812137_0_0_1"/>
<feature type="domain" description="C2H2-type" evidence="14">
    <location>
        <begin position="120"/>
        <end position="147"/>
    </location>
</feature>
<dbReference type="PANTHER" id="PTHR45718:SF8">
    <property type="entry name" value="GLIS FAMILY ZINC FINGER 2"/>
    <property type="match status" value="1"/>
</dbReference>
<dbReference type="Pfam" id="PF21816">
    <property type="entry name" value="Zap1_zf1"/>
    <property type="match status" value="1"/>
</dbReference>
<comment type="similarity">
    <text evidence="2">Belongs to the GLI C2H2-type zinc-finger protein family.</text>
</comment>
<comment type="subcellular location">
    <subcellularLocation>
        <location evidence="1">Nucleus</location>
    </subcellularLocation>
</comment>
<dbReference type="GO" id="GO:0000122">
    <property type="term" value="P:negative regulation of transcription by RNA polymerase II"/>
    <property type="evidence" value="ECO:0007669"/>
    <property type="project" value="UniProtKB-ARBA"/>
</dbReference>
<dbReference type="STRING" id="13249.T1I1V9"/>
<proteinExistence type="inferred from homology"/>
<keyword evidence="8" id="KW-0862">Zinc</keyword>
<evidence type="ECO:0000256" key="13">
    <source>
        <dbReference type="SAM" id="MobiDB-lite"/>
    </source>
</evidence>
<evidence type="ECO:0000256" key="10">
    <source>
        <dbReference type="ARBA" id="ARBA00023125"/>
    </source>
</evidence>
<keyword evidence="7" id="KW-0863">Zinc-finger</keyword>
<dbReference type="PROSITE" id="PS00028">
    <property type="entry name" value="ZINC_FINGER_C2H2_1"/>
    <property type="match status" value="4"/>
</dbReference>
<evidence type="ECO:0000256" key="2">
    <source>
        <dbReference type="ARBA" id="ARBA00010831"/>
    </source>
</evidence>
<feature type="domain" description="C2H2-type" evidence="14">
    <location>
        <begin position="176"/>
        <end position="205"/>
    </location>
</feature>
<dbReference type="EnsemblMetazoa" id="RPRC010279-RA">
    <property type="protein sequence ID" value="RPRC010279-PA"/>
    <property type="gene ID" value="RPRC010279"/>
</dbReference>
<feature type="region of interest" description="Disordered" evidence="13">
    <location>
        <begin position="17"/>
        <end position="78"/>
    </location>
</feature>
<evidence type="ECO:0000259" key="14">
    <source>
        <dbReference type="PROSITE" id="PS50157"/>
    </source>
</evidence>
<dbReference type="InterPro" id="IPR048420">
    <property type="entry name" value="Zap1-like_Znf1"/>
</dbReference>
<dbReference type="PROSITE" id="PS50157">
    <property type="entry name" value="ZINC_FINGER_C2H2_2"/>
    <property type="match status" value="4"/>
</dbReference>
<feature type="domain" description="C2H2-type" evidence="14">
    <location>
        <begin position="148"/>
        <end position="175"/>
    </location>
</feature>
<dbReference type="FunFam" id="3.30.160.60:FF:000359">
    <property type="entry name" value="GLIS family zinc finger 2"/>
    <property type="match status" value="1"/>
</dbReference>
<keyword evidence="11" id="KW-0804">Transcription</keyword>
<feature type="domain" description="C2H2-type" evidence="14">
    <location>
        <begin position="206"/>
        <end position="232"/>
    </location>
</feature>
<dbReference type="PANTHER" id="PTHR45718">
    <property type="entry name" value="TRANSCRIPTIONAL ACTIVATOR CUBITUS INTERRUPTUS"/>
    <property type="match status" value="1"/>
</dbReference>
<keyword evidence="12" id="KW-0539">Nucleus</keyword>
<dbReference type="VEuPathDB" id="VectorBase:RPRC010279"/>
<dbReference type="SUPFAM" id="SSF57667">
    <property type="entry name" value="beta-beta-alpha zinc fingers"/>
    <property type="match status" value="3"/>
</dbReference>
<dbReference type="InterPro" id="IPR043359">
    <property type="entry name" value="GLI-like"/>
</dbReference>
<dbReference type="GO" id="GO:0005634">
    <property type="term" value="C:nucleus"/>
    <property type="evidence" value="ECO:0007669"/>
    <property type="project" value="UniProtKB-SubCell"/>
</dbReference>